<organism evidence="2 3">
    <name type="scientific">Clonorchis sinensis</name>
    <name type="common">Chinese liver fluke</name>
    <dbReference type="NCBI Taxonomy" id="79923"/>
    <lineage>
        <taxon>Eukaryota</taxon>
        <taxon>Metazoa</taxon>
        <taxon>Spiralia</taxon>
        <taxon>Lophotrochozoa</taxon>
        <taxon>Platyhelminthes</taxon>
        <taxon>Trematoda</taxon>
        <taxon>Digenea</taxon>
        <taxon>Opisthorchiida</taxon>
        <taxon>Opisthorchiata</taxon>
        <taxon>Opisthorchiidae</taxon>
        <taxon>Clonorchis</taxon>
    </lineage>
</organism>
<evidence type="ECO:0000313" key="3">
    <source>
        <dbReference type="Proteomes" id="UP000008909"/>
    </source>
</evidence>
<feature type="compositionally biased region" description="Polar residues" evidence="1">
    <location>
        <begin position="750"/>
        <end position="766"/>
    </location>
</feature>
<name>G7YIF1_CLOSI</name>
<feature type="compositionally biased region" description="Polar residues" evidence="1">
    <location>
        <begin position="672"/>
        <end position="689"/>
    </location>
</feature>
<feature type="region of interest" description="Disordered" evidence="1">
    <location>
        <begin position="748"/>
        <end position="773"/>
    </location>
</feature>
<protein>
    <submittedName>
        <fullName evidence="2">Uncharacterized protein</fullName>
    </submittedName>
</protein>
<reference key="2">
    <citation type="submission" date="2011-10" db="EMBL/GenBank/DDBJ databases">
        <title>The genome and transcriptome sequence of Clonorchis sinensis provide insights into the carcinogenic liver fluke.</title>
        <authorList>
            <person name="Wang X."/>
            <person name="Huang Y."/>
            <person name="Chen W."/>
            <person name="Liu H."/>
            <person name="Guo L."/>
            <person name="Chen Y."/>
            <person name="Luo F."/>
            <person name="Zhou W."/>
            <person name="Sun J."/>
            <person name="Mao Q."/>
            <person name="Liang P."/>
            <person name="Zhou C."/>
            <person name="Tian Y."/>
            <person name="Men J."/>
            <person name="Lv X."/>
            <person name="Huang L."/>
            <person name="Zhou J."/>
            <person name="Hu Y."/>
            <person name="Li R."/>
            <person name="Zhang F."/>
            <person name="Lei H."/>
            <person name="Li X."/>
            <person name="Hu X."/>
            <person name="Liang C."/>
            <person name="Xu J."/>
            <person name="Wu Z."/>
            <person name="Yu X."/>
        </authorList>
    </citation>
    <scope>NUCLEOTIDE SEQUENCE</scope>
    <source>
        <strain>Henan</strain>
    </source>
</reference>
<sequence>MYRGLVQHIQLPENITNGRFSWVPDRPPVSLTFRSVNPLSLLFRRISIGQNSSKTLNRLEAFRELKERATDKNSQSMSNTYRNFYHGSLNHGKYTPVTRNSQAFITCLNHCSQILGISSSLKPRRVGAELLTSKCAALFSPYASGTLRHRTEHDRSRITSRLKGNIFEETTFSECARPDVPRSVLSSREAFCGCESFVRRFRKAVPGHKRGLYLAMMNYCLLRARPFEYLRVQSTAPETYQTVAILSSTHPFQPRTEKGACGRIISPFASTIRYLYYQQFRKGYSIVHLRKQNILYKNEVLYTVDEKAHFIVKSSQSARRSSVKCAQRGRHTHTHTQRTYKLYSTHDLRTNHSTNDIFLPASGMPHASLMAVLEVRIVTWFTVYFTIQGRSRQDGQHVTQQLSYKFGCKAPKMSHACKELISSAYPVAVPGFEPRTSDMRGERVTTTPPTHVSLRSSVNTFACSDVKIQMRPTCVGGVLGATRVQCFPLVWTHRSNYAGTGGRPFKREWCEYEQNTYDWEVLTGGSIDLVLLPVIISTVCQQSLLYLTHEQPVKCSSTHRYTPFPLKVRVHATDVPFTSVELASAADLAGTFPGVSCHFRSWAPFTLFNPRPSSTADGAAADGGCKVESVLTRGDFVFNPWTEVKRILIAREQFGIFLDHGLHWRSEVANLSASATPNRTRKTAPSSANDGVERPMHGSINAAAGSGSTVRWKSPMPNQTSLPISYVTDWPTPTHTNHRLSKSLRRLSSATQAANSHSYATKQPVPQSKLHVP</sequence>
<feature type="compositionally biased region" description="Polar residues" evidence="1">
    <location>
        <begin position="706"/>
        <end position="715"/>
    </location>
</feature>
<dbReference type="Proteomes" id="UP000008909">
    <property type="component" value="Unassembled WGS sequence"/>
</dbReference>
<feature type="region of interest" description="Disordered" evidence="1">
    <location>
        <begin position="672"/>
        <end position="715"/>
    </location>
</feature>
<gene>
    <name evidence="2" type="ORF">CLF_108689</name>
</gene>
<proteinExistence type="predicted"/>
<dbReference type="AlphaFoldDB" id="G7YIF1"/>
<dbReference type="EMBL" id="DF143342">
    <property type="protein sequence ID" value="GAA52734.1"/>
    <property type="molecule type" value="Genomic_DNA"/>
</dbReference>
<evidence type="ECO:0000256" key="1">
    <source>
        <dbReference type="SAM" id="MobiDB-lite"/>
    </source>
</evidence>
<keyword evidence="3" id="KW-1185">Reference proteome</keyword>
<accession>G7YIF1</accession>
<reference evidence="2" key="1">
    <citation type="journal article" date="2011" name="Genome Biol.">
        <title>The draft genome of the carcinogenic human liver fluke Clonorchis sinensis.</title>
        <authorList>
            <person name="Wang X."/>
            <person name="Chen W."/>
            <person name="Huang Y."/>
            <person name="Sun J."/>
            <person name="Men J."/>
            <person name="Liu H."/>
            <person name="Luo F."/>
            <person name="Guo L."/>
            <person name="Lv X."/>
            <person name="Deng C."/>
            <person name="Zhou C."/>
            <person name="Fan Y."/>
            <person name="Li X."/>
            <person name="Huang L."/>
            <person name="Hu Y."/>
            <person name="Liang C."/>
            <person name="Hu X."/>
            <person name="Xu J."/>
            <person name="Yu X."/>
        </authorList>
    </citation>
    <scope>NUCLEOTIDE SEQUENCE [LARGE SCALE GENOMIC DNA]</scope>
    <source>
        <strain evidence="2">Henan</strain>
    </source>
</reference>
<evidence type="ECO:0000313" key="2">
    <source>
        <dbReference type="EMBL" id="GAA52734.1"/>
    </source>
</evidence>